<dbReference type="PANTHER" id="PTHR10938">
    <property type="entry name" value="TRANSLATION INITIATION FACTOR IF-3"/>
    <property type="match status" value="1"/>
</dbReference>
<dbReference type="Pfam" id="PF00707">
    <property type="entry name" value="IF3_C"/>
    <property type="match status" value="1"/>
</dbReference>
<dbReference type="GO" id="GO:0005829">
    <property type="term" value="C:cytosol"/>
    <property type="evidence" value="ECO:0007669"/>
    <property type="project" value="TreeGrafter"/>
</dbReference>
<accession>A0A4Q9DDN6</accession>
<keyword evidence="4" id="KW-0963">Cytoplasm</keyword>
<evidence type="ECO:0000259" key="8">
    <source>
        <dbReference type="Pfam" id="PF05198"/>
    </source>
</evidence>
<evidence type="ECO:0000313" key="10">
    <source>
        <dbReference type="Proteomes" id="UP000293142"/>
    </source>
</evidence>
<comment type="subunit">
    <text evidence="4 6">Monomer.</text>
</comment>
<dbReference type="HAMAP" id="MF_00080">
    <property type="entry name" value="IF_3"/>
    <property type="match status" value="1"/>
</dbReference>
<dbReference type="GO" id="GO:0016020">
    <property type="term" value="C:membrane"/>
    <property type="evidence" value="ECO:0007669"/>
    <property type="project" value="TreeGrafter"/>
</dbReference>
<dbReference type="InterPro" id="IPR036788">
    <property type="entry name" value="T_IF-3_C_sf"/>
</dbReference>
<dbReference type="GO" id="GO:0032790">
    <property type="term" value="P:ribosome disassembly"/>
    <property type="evidence" value="ECO:0007669"/>
    <property type="project" value="TreeGrafter"/>
</dbReference>
<dbReference type="OrthoDB" id="9806014at2"/>
<dbReference type="AlphaFoldDB" id="A0A4Q9DDN6"/>
<feature type="domain" description="Translation initiation factor 3 C-terminal" evidence="7">
    <location>
        <begin position="78"/>
        <end position="163"/>
    </location>
</feature>
<comment type="subcellular location">
    <subcellularLocation>
        <location evidence="4 6">Cytoplasm</location>
    </subcellularLocation>
</comment>
<evidence type="ECO:0000256" key="5">
    <source>
        <dbReference type="NCBIfam" id="TIGR00168"/>
    </source>
</evidence>
<feature type="domain" description="Translation initiation factor 3 N-terminal" evidence="8">
    <location>
        <begin position="2"/>
        <end position="71"/>
    </location>
</feature>
<dbReference type="FunFam" id="3.10.20.80:FF:000001">
    <property type="entry name" value="Translation initiation factor IF-3"/>
    <property type="match status" value="1"/>
</dbReference>
<dbReference type="PROSITE" id="PS00938">
    <property type="entry name" value="IF3"/>
    <property type="match status" value="1"/>
</dbReference>
<dbReference type="InterPro" id="IPR019813">
    <property type="entry name" value="Translation_initiation_fac3_CS"/>
</dbReference>
<dbReference type="InterPro" id="IPR019815">
    <property type="entry name" value="Translation_initiation_fac_3_C"/>
</dbReference>
<evidence type="ECO:0000256" key="3">
    <source>
        <dbReference type="ARBA" id="ARBA00022917"/>
    </source>
</evidence>
<dbReference type="Pfam" id="PF05198">
    <property type="entry name" value="IF3_N"/>
    <property type="match status" value="1"/>
</dbReference>
<dbReference type="PANTHER" id="PTHR10938:SF0">
    <property type="entry name" value="TRANSLATION INITIATION FACTOR IF-3, MITOCHONDRIAL"/>
    <property type="match status" value="1"/>
</dbReference>
<dbReference type="EMBL" id="SIRE01000039">
    <property type="protein sequence ID" value="TBL69308.1"/>
    <property type="molecule type" value="Genomic_DNA"/>
</dbReference>
<dbReference type="Gene3D" id="3.10.20.80">
    <property type="entry name" value="Translation initiation factor 3 (IF-3), N-terminal domain"/>
    <property type="match status" value="1"/>
</dbReference>
<keyword evidence="3 4" id="KW-0648">Protein biosynthesis</keyword>
<dbReference type="InterPro" id="IPR019814">
    <property type="entry name" value="Translation_initiation_fac_3_N"/>
</dbReference>
<keyword evidence="10" id="KW-1185">Reference proteome</keyword>
<evidence type="ECO:0000256" key="6">
    <source>
        <dbReference type="RuleBase" id="RU000646"/>
    </source>
</evidence>
<name>A0A4Q9DDN6_9BACL</name>
<dbReference type="GO" id="GO:0043022">
    <property type="term" value="F:ribosome binding"/>
    <property type="evidence" value="ECO:0007669"/>
    <property type="project" value="UniProtKB-ARBA"/>
</dbReference>
<dbReference type="GO" id="GO:0003743">
    <property type="term" value="F:translation initiation factor activity"/>
    <property type="evidence" value="ECO:0007669"/>
    <property type="project" value="UniProtKB-UniRule"/>
</dbReference>
<dbReference type="InterPro" id="IPR036787">
    <property type="entry name" value="T_IF-3_N_sf"/>
</dbReference>
<dbReference type="SUPFAM" id="SSF54364">
    <property type="entry name" value="Translation initiation factor IF3, N-terminal domain"/>
    <property type="match status" value="1"/>
</dbReference>
<dbReference type="SUPFAM" id="SSF55200">
    <property type="entry name" value="Translation initiation factor IF3, C-terminal domain"/>
    <property type="match status" value="1"/>
</dbReference>
<dbReference type="Gene3D" id="3.30.110.10">
    <property type="entry name" value="Translation initiation factor 3 (IF-3), C-terminal domain"/>
    <property type="match status" value="1"/>
</dbReference>
<evidence type="ECO:0000256" key="1">
    <source>
        <dbReference type="ARBA" id="ARBA00005439"/>
    </source>
</evidence>
<dbReference type="Proteomes" id="UP000293142">
    <property type="component" value="Unassembled WGS sequence"/>
</dbReference>
<evidence type="ECO:0000256" key="4">
    <source>
        <dbReference type="HAMAP-Rule" id="MF_00080"/>
    </source>
</evidence>
<reference evidence="9 10" key="1">
    <citation type="submission" date="2019-02" db="EMBL/GenBank/DDBJ databases">
        <title>Paenibacillus sp. nov., isolated from surface-sterilized tissue of Thalictrum simplex L.</title>
        <authorList>
            <person name="Tuo L."/>
        </authorList>
    </citation>
    <scope>NUCLEOTIDE SEQUENCE [LARGE SCALE GENOMIC DNA]</scope>
    <source>
        <strain evidence="9 10">N2SHLJ1</strain>
    </source>
</reference>
<dbReference type="FunFam" id="3.30.110.10:FF:000001">
    <property type="entry name" value="Translation initiation factor IF-3"/>
    <property type="match status" value="1"/>
</dbReference>
<protein>
    <recommendedName>
        <fullName evidence="4 5">Translation initiation factor IF-3</fullName>
    </recommendedName>
</protein>
<keyword evidence="2 4" id="KW-0396">Initiation factor</keyword>
<dbReference type="NCBIfam" id="TIGR00168">
    <property type="entry name" value="infC"/>
    <property type="match status" value="1"/>
</dbReference>
<sequence length="167" mass="19043">MINEEIRAKEVRLIGSNGDQLGIKPFREAMQIAQDAGLDLVNVAPTAKPPVCRIMDYGKFRYETQKKEKEARKNQKVVELKEVRFSATIDEHDFQTKLRNVVKFLKEGDKVKMSVRFRGREIAHASIGQKVLERVAAEVAELSIVERHAKLEGRSMIMILSPKVQVQ</sequence>
<comment type="caution">
    <text evidence="9">The sequence shown here is derived from an EMBL/GenBank/DDBJ whole genome shotgun (WGS) entry which is preliminary data.</text>
</comment>
<gene>
    <name evidence="4 9" type="primary">infC</name>
    <name evidence="9" type="ORF">EYB31_36210</name>
</gene>
<proteinExistence type="inferred from homology"/>
<dbReference type="RefSeq" id="WP_131018458.1">
    <property type="nucleotide sequence ID" value="NZ_SIRE01000039.1"/>
</dbReference>
<comment type="function">
    <text evidence="4 6">IF-3 binds to the 30S ribosomal subunit and shifts the equilibrium between 70S ribosomes and their 50S and 30S subunits in favor of the free subunits, thus enhancing the availability of 30S subunits on which protein synthesis initiation begins.</text>
</comment>
<comment type="similarity">
    <text evidence="1 4 6">Belongs to the IF-3 family.</text>
</comment>
<dbReference type="InterPro" id="IPR001288">
    <property type="entry name" value="Translation_initiation_fac_3"/>
</dbReference>
<organism evidence="9 10">
    <name type="scientific">Paenibacillus thalictri</name>
    <dbReference type="NCBI Taxonomy" id="2527873"/>
    <lineage>
        <taxon>Bacteria</taxon>
        <taxon>Bacillati</taxon>
        <taxon>Bacillota</taxon>
        <taxon>Bacilli</taxon>
        <taxon>Bacillales</taxon>
        <taxon>Paenibacillaceae</taxon>
        <taxon>Paenibacillus</taxon>
    </lineage>
</organism>
<evidence type="ECO:0000259" key="7">
    <source>
        <dbReference type="Pfam" id="PF00707"/>
    </source>
</evidence>
<evidence type="ECO:0000313" key="9">
    <source>
        <dbReference type="EMBL" id="TBL69308.1"/>
    </source>
</evidence>
<evidence type="ECO:0000256" key="2">
    <source>
        <dbReference type="ARBA" id="ARBA00022540"/>
    </source>
</evidence>